<dbReference type="Gene3D" id="3.90.220.20">
    <property type="entry name" value="DNA methylase specificity domains"/>
    <property type="match status" value="2"/>
</dbReference>
<evidence type="ECO:0000256" key="3">
    <source>
        <dbReference type="ARBA" id="ARBA00023125"/>
    </source>
</evidence>
<dbReference type="GO" id="GO:0003677">
    <property type="term" value="F:DNA binding"/>
    <property type="evidence" value="ECO:0007669"/>
    <property type="project" value="UniProtKB-KW"/>
</dbReference>
<keyword evidence="5" id="KW-0378">Hydrolase</keyword>
<dbReference type="Proteomes" id="UP000252172">
    <property type="component" value="Unassembled WGS sequence"/>
</dbReference>
<dbReference type="GO" id="GO:0009307">
    <property type="term" value="P:DNA restriction-modification system"/>
    <property type="evidence" value="ECO:0007669"/>
    <property type="project" value="UniProtKB-KW"/>
</dbReference>
<reference evidence="5 6" key="1">
    <citation type="submission" date="2018-07" db="EMBL/GenBank/DDBJ databases">
        <title>Chryseobacterium lacus sp. nov., isolated from lake water.</title>
        <authorList>
            <person name="Li C.-M."/>
        </authorList>
    </citation>
    <scope>NUCLEOTIDE SEQUENCE [LARGE SCALE GENOMIC DNA]</scope>
    <source>
        <strain evidence="5 6">YLOS41</strain>
    </source>
</reference>
<comment type="caution">
    <text evidence="5">The sequence shown here is derived from an EMBL/GenBank/DDBJ whole genome shotgun (WGS) entry which is preliminary data.</text>
</comment>
<proteinExistence type="inferred from homology"/>
<keyword evidence="2" id="KW-0680">Restriction system</keyword>
<evidence type="ECO:0000259" key="4">
    <source>
        <dbReference type="Pfam" id="PF01420"/>
    </source>
</evidence>
<evidence type="ECO:0000313" key="6">
    <source>
        <dbReference type="Proteomes" id="UP000252172"/>
    </source>
</evidence>
<evidence type="ECO:0000313" key="5">
    <source>
        <dbReference type="EMBL" id="RCU42300.1"/>
    </source>
</evidence>
<dbReference type="EMBL" id="QPIE01000007">
    <property type="protein sequence ID" value="RCU42300.1"/>
    <property type="molecule type" value="Genomic_DNA"/>
</dbReference>
<dbReference type="GO" id="GO:0004519">
    <property type="term" value="F:endonuclease activity"/>
    <property type="evidence" value="ECO:0007669"/>
    <property type="project" value="UniProtKB-KW"/>
</dbReference>
<protein>
    <submittedName>
        <fullName evidence="5">Restriction endonuclease subunit S</fullName>
    </submittedName>
</protein>
<dbReference type="InterPro" id="IPR052021">
    <property type="entry name" value="Type-I_RS_S_subunit"/>
</dbReference>
<organism evidence="5 6">
    <name type="scientific">Chryseobacterium lacus</name>
    <dbReference type="NCBI Taxonomy" id="2058346"/>
    <lineage>
        <taxon>Bacteria</taxon>
        <taxon>Pseudomonadati</taxon>
        <taxon>Bacteroidota</taxon>
        <taxon>Flavobacteriia</taxon>
        <taxon>Flavobacteriales</taxon>
        <taxon>Weeksellaceae</taxon>
        <taxon>Chryseobacterium group</taxon>
        <taxon>Chryseobacterium</taxon>
    </lineage>
</organism>
<dbReference type="PANTHER" id="PTHR30408">
    <property type="entry name" value="TYPE-1 RESTRICTION ENZYME ECOKI SPECIFICITY PROTEIN"/>
    <property type="match status" value="1"/>
</dbReference>
<dbReference type="AlphaFoldDB" id="A0A368MWI6"/>
<sequence>MTIPKIRFKDSTSNFIKLKLNQILKRYSESNLDAEFNRDDILSLSSIHGIVDRKGLLNDTYDKVNHLAYKKCRYKDFVYGKSISASYPFGLFKVNNCKDGLLSTLYYTFKVADNVSADYLDSYFSHLNRTNNFLRGLVLVGDRYITAESEFLLSGSITIHSDKNEQQKIADFFTSVDEKISLLKKKKELLEQYKKGVTQKIFSQELRFKDEEGKDFPEWEAKTLKDVTFKTDKKNRNRLNLPIYSVNNVEGFLPQSEQFEGLDSNEKGYDVSMYKIVGKNTFAYNPARINVGSVGLYKGNSEVIISSLYVCFQTSENLYDEFLLKFLKSYNFNNQVLRIAEGGVRQYLFYENFSQIKIPLPSIKEQEKIADFLTALDDKIALVEQQINKTELWKKGLLQQMFV</sequence>
<keyword evidence="5" id="KW-0540">Nuclease</keyword>
<accession>A0A368MWI6</accession>
<keyword evidence="3" id="KW-0238">DNA-binding</keyword>
<dbReference type="InterPro" id="IPR044946">
    <property type="entry name" value="Restrct_endonuc_typeI_TRD_sf"/>
</dbReference>
<gene>
    <name evidence="5" type="ORF">DQ356_10255</name>
</gene>
<dbReference type="RefSeq" id="WP_114304401.1">
    <property type="nucleotide sequence ID" value="NZ_QPIE01000007.1"/>
</dbReference>
<keyword evidence="5" id="KW-0255">Endonuclease</keyword>
<name>A0A368MWI6_9FLAO</name>
<dbReference type="SUPFAM" id="SSF116734">
    <property type="entry name" value="DNA methylase specificity domain"/>
    <property type="match status" value="2"/>
</dbReference>
<evidence type="ECO:0000256" key="2">
    <source>
        <dbReference type="ARBA" id="ARBA00022747"/>
    </source>
</evidence>
<keyword evidence="6" id="KW-1185">Reference proteome</keyword>
<evidence type="ECO:0000256" key="1">
    <source>
        <dbReference type="ARBA" id="ARBA00010923"/>
    </source>
</evidence>
<dbReference type="Gene3D" id="1.10.287.1120">
    <property type="entry name" value="Bipartite methylase S protein"/>
    <property type="match status" value="1"/>
</dbReference>
<dbReference type="InterPro" id="IPR000055">
    <property type="entry name" value="Restrct_endonuc_typeI_TRD"/>
</dbReference>
<dbReference type="PANTHER" id="PTHR30408:SF12">
    <property type="entry name" value="TYPE I RESTRICTION ENZYME MJAVIII SPECIFICITY SUBUNIT"/>
    <property type="match status" value="1"/>
</dbReference>
<dbReference type="OrthoDB" id="667970at2"/>
<feature type="domain" description="Type I restriction modification DNA specificity" evidence="4">
    <location>
        <begin position="218"/>
        <end position="389"/>
    </location>
</feature>
<dbReference type="Pfam" id="PF01420">
    <property type="entry name" value="Methylase_S"/>
    <property type="match status" value="1"/>
</dbReference>
<comment type="similarity">
    <text evidence="1">Belongs to the type-I restriction system S methylase family.</text>
</comment>